<accession>A0ABV7PDH5</accession>
<organism evidence="2 3">
    <name type="scientific">Massilia haematophila</name>
    <dbReference type="NCBI Taxonomy" id="457923"/>
    <lineage>
        <taxon>Bacteria</taxon>
        <taxon>Pseudomonadati</taxon>
        <taxon>Pseudomonadota</taxon>
        <taxon>Betaproteobacteria</taxon>
        <taxon>Burkholderiales</taxon>
        <taxon>Oxalobacteraceae</taxon>
        <taxon>Telluria group</taxon>
        <taxon>Massilia</taxon>
    </lineage>
</organism>
<protein>
    <submittedName>
        <fullName evidence="2">Uncharacterized protein</fullName>
    </submittedName>
</protein>
<feature type="region of interest" description="Disordered" evidence="1">
    <location>
        <begin position="1"/>
        <end position="25"/>
    </location>
</feature>
<dbReference type="Proteomes" id="UP001595665">
    <property type="component" value="Unassembled WGS sequence"/>
</dbReference>
<keyword evidence="3" id="KW-1185">Reference proteome</keyword>
<reference evidence="3" key="1">
    <citation type="journal article" date="2019" name="Int. J. Syst. Evol. Microbiol.">
        <title>The Global Catalogue of Microorganisms (GCM) 10K type strain sequencing project: providing services to taxonomists for standard genome sequencing and annotation.</title>
        <authorList>
            <consortium name="The Broad Institute Genomics Platform"/>
            <consortium name="The Broad Institute Genome Sequencing Center for Infectious Disease"/>
            <person name="Wu L."/>
            <person name="Ma J."/>
        </authorList>
    </citation>
    <scope>NUCLEOTIDE SEQUENCE [LARGE SCALE GENOMIC DNA]</scope>
    <source>
        <strain evidence="3">CCM 7480</strain>
    </source>
</reference>
<dbReference type="RefSeq" id="WP_379733427.1">
    <property type="nucleotide sequence ID" value="NZ_JBHRVV010000001.1"/>
</dbReference>
<evidence type="ECO:0000313" key="2">
    <source>
        <dbReference type="EMBL" id="MFC3457219.1"/>
    </source>
</evidence>
<proteinExistence type="predicted"/>
<evidence type="ECO:0000256" key="1">
    <source>
        <dbReference type="SAM" id="MobiDB-lite"/>
    </source>
</evidence>
<evidence type="ECO:0000313" key="3">
    <source>
        <dbReference type="Proteomes" id="UP001595665"/>
    </source>
</evidence>
<name>A0ABV7PDH5_9BURK</name>
<sequence>MLAEKEKAPAQTGEEQSSPGAAPAQHWFINRPESDATSLTDLVIAENRKNDWLRAGDVVYVAEIRRHTLTDADLDTAARAVIGGAA</sequence>
<comment type="caution">
    <text evidence="2">The sequence shown here is derived from an EMBL/GenBank/DDBJ whole genome shotgun (WGS) entry which is preliminary data.</text>
</comment>
<dbReference type="EMBL" id="JBHRVV010000001">
    <property type="protein sequence ID" value="MFC3457219.1"/>
    <property type="molecule type" value="Genomic_DNA"/>
</dbReference>
<gene>
    <name evidence="2" type="ORF">ACFOPH_03000</name>
</gene>